<dbReference type="EMBL" id="JAJJHW010002585">
    <property type="protein sequence ID" value="KAH8371483.1"/>
    <property type="molecule type" value="Genomic_DNA"/>
</dbReference>
<feature type="chain" id="PRO_5042121146" evidence="2">
    <location>
        <begin position="26"/>
        <end position="351"/>
    </location>
</feature>
<sequence>MDNLWVNFLLIICCGFLMLPQSIHTLRIKRADNLTNVAAGEAVKAPSIPVVLAKSQVEIAKVKPTDAAAAVSAANASVVRVPLAAAVDELLPEKKLELQEDMPQPLDLTDRMFRTKRRMTPKDEFLLPKPVHHAAHVPHVAAPPFVYYNKMISPDGKQEVKEFQLLAPNVLIESLQHDMNYAPVPEVGGVLVLNADNGLTGHMHGLMKPKHHHKHKPSLSALPPFLYMLQQMLQPNLNLDMELSQSPRNRIDAPIYQMLDTAVDNALHSNHEMDHVLADHYHDDIIDKDKDAKDRDGDSNDLSSQKIELNKEDKAKDELLVSCPIHHEHHAGANGDTVDDDVVLVNECHIV</sequence>
<evidence type="ECO:0000313" key="3">
    <source>
        <dbReference type="EMBL" id="KAH8371483.1"/>
    </source>
</evidence>
<protein>
    <submittedName>
        <fullName evidence="3">Uncharacterized protein</fullName>
    </submittedName>
</protein>
<feature type="compositionally biased region" description="Basic and acidic residues" evidence="1">
    <location>
        <begin position="289"/>
        <end position="298"/>
    </location>
</feature>
<feature type="signal peptide" evidence="2">
    <location>
        <begin position="1"/>
        <end position="25"/>
    </location>
</feature>
<feature type="region of interest" description="Disordered" evidence="1">
    <location>
        <begin position="289"/>
        <end position="310"/>
    </location>
</feature>
<keyword evidence="2" id="KW-0732">Signal</keyword>
<comment type="caution">
    <text evidence="3">The sequence shown here is derived from an EMBL/GenBank/DDBJ whole genome shotgun (WGS) entry which is preliminary data.</text>
</comment>
<evidence type="ECO:0000256" key="1">
    <source>
        <dbReference type="SAM" id="MobiDB-lite"/>
    </source>
</evidence>
<proteinExistence type="predicted"/>
<evidence type="ECO:0000313" key="4">
    <source>
        <dbReference type="Proteomes" id="UP001200034"/>
    </source>
</evidence>
<name>A0AAD4PLR3_9MUSC</name>
<organism evidence="3 4">
    <name type="scientific">Drosophila rubida</name>
    <dbReference type="NCBI Taxonomy" id="30044"/>
    <lineage>
        <taxon>Eukaryota</taxon>
        <taxon>Metazoa</taxon>
        <taxon>Ecdysozoa</taxon>
        <taxon>Arthropoda</taxon>
        <taxon>Hexapoda</taxon>
        <taxon>Insecta</taxon>
        <taxon>Pterygota</taxon>
        <taxon>Neoptera</taxon>
        <taxon>Endopterygota</taxon>
        <taxon>Diptera</taxon>
        <taxon>Brachycera</taxon>
        <taxon>Muscomorpha</taxon>
        <taxon>Ephydroidea</taxon>
        <taxon>Drosophilidae</taxon>
        <taxon>Drosophila</taxon>
    </lineage>
</organism>
<dbReference type="Proteomes" id="UP001200034">
    <property type="component" value="Unassembled WGS sequence"/>
</dbReference>
<reference evidence="3" key="1">
    <citation type="journal article" date="2021" name="Mol. Ecol. Resour.">
        <title>Phylogenomic analyses of the genus Drosophila reveals genomic signals of climate adaptation.</title>
        <authorList>
            <person name="Li F."/>
            <person name="Rane R.V."/>
            <person name="Luria V."/>
            <person name="Xiong Z."/>
            <person name="Chen J."/>
            <person name="Li Z."/>
            <person name="Catullo R.A."/>
            <person name="Griffin P.C."/>
            <person name="Schiffer M."/>
            <person name="Pearce S."/>
            <person name="Lee S.F."/>
            <person name="McElroy K."/>
            <person name="Stocker A."/>
            <person name="Shirriffs J."/>
            <person name="Cockerell F."/>
            <person name="Coppin C."/>
            <person name="Sgro C.M."/>
            <person name="Karger A."/>
            <person name="Cain J.W."/>
            <person name="Weber J.A."/>
            <person name="Santpere G."/>
            <person name="Kirschner M.W."/>
            <person name="Hoffmann A.A."/>
            <person name="Oakeshott J.G."/>
            <person name="Zhang G."/>
        </authorList>
    </citation>
    <scope>NUCLEOTIDE SEQUENCE</scope>
    <source>
        <strain evidence="3">BGI-SZ-2011g</strain>
    </source>
</reference>
<accession>A0AAD4PLR3</accession>
<gene>
    <name evidence="3" type="ORF">KR093_007584</name>
</gene>
<dbReference type="AlphaFoldDB" id="A0AAD4PLR3"/>
<keyword evidence="4" id="KW-1185">Reference proteome</keyword>
<evidence type="ECO:0000256" key="2">
    <source>
        <dbReference type="SAM" id="SignalP"/>
    </source>
</evidence>